<evidence type="ECO:0000313" key="2">
    <source>
        <dbReference type="Proteomes" id="UP000243459"/>
    </source>
</evidence>
<dbReference type="AlphaFoldDB" id="A0A5P1F9M2"/>
<keyword evidence="2" id="KW-1185">Reference proteome</keyword>
<evidence type="ECO:0000313" key="1">
    <source>
        <dbReference type="EMBL" id="ONK75068.1"/>
    </source>
</evidence>
<sequence length="173" mass="19607">MYRSAARQLLQSATAGGICDRSRPLSTVDVAPAPVEDSTFIKSWKKAAPHIDPPKSPLDFMKARYPTPASIPSKLKVNFVFPYRSEISSKEIAALIIILSHMSTPHLRRTRRRLSPTFRSILLLHRCIEAGAEESPRRLHFKKNYDTILVTIAVADERDKSKIEDYEGQGWFD</sequence>
<gene>
    <name evidence="1" type="ORF">A4U43_C03F12980</name>
</gene>
<reference evidence="2" key="1">
    <citation type="journal article" date="2017" name="Nat. Commun.">
        <title>The asparagus genome sheds light on the origin and evolution of a young Y chromosome.</title>
        <authorList>
            <person name="Harkess A."/>
            <person name="Zhou J."/>
            <person name="Xu C."/>
            <person name="Bowers J.E."/>
            <person name="Van der Hulst R."/>
            <person name="Ayyampalayam S."/>
            <person name="Mercati F."/>
            <person name="Riccardi P."/>
            <person name="McKain M.R."/>
            <person name="Kakrana A."/>
            <person name="Tang H."/>
            <person name="Ray J."/>
            <person name="Groenendijk J."/>
            <person name="Arikit S."/>
            <person name="Mathioni S.M."/>
            <person name="Nakano M."/>
            <person name="Shan H."/>
            <person name="Telgmann-Rauber A."/>
            <person name="Kanno A."/>
            <person name="Yue Z."/>
            <person name="Chen H."/>
            <person name="Li W."/>
            <person name="Chen Y."/>
            <person name="Xu X."/>
            <person name="Zhang Y."/>
            <person name="Luo S."/>
            <person name="Chen H."/>
            <person name="Gao J."/>
            <person name="Mao Z."/>
            <person name="Pires J.C."/>
            <person name="Luo M."/>
            <person name="Kudrna D."/>
            <person name="Wing R.A."/>
            <person name="Meyers B.C."/>
            <person name="Yi K."/>
            <person name="Kong H."/>
            <person name="Lavrijsen P."/>
            <person name="Sunseri F."/>
            <person name="Falavigna A."/>
            <person name="Ye Y."/>
            <person name="Leebens-Mack J.H."/>
            <person name="Chen G."/>
        </authorList>
    </citation>
    <scope>NUCLEOTIDE SEQUENCE [LARGE SCALE GENOMIC DNA]</scope>
    <source>
        <strain evidence="2">cv. DH0086</strain>
    </source>
</reference>
<organism evidence="1 2">
    <name type="scientific">Asparagus officinalis</name>
    <name type="common">Garden asparagus</name>
    <dbReference type="NCBI Taxonomy" id="4686"/>
    <lineage>
        <taxon>Eukaryota</taxon>
        <taxon>Viridiplantae</taxon>
        <taxon>Streptophyta</taxon>
        <taxon>Embryophyta</taxon>
        <taxon>Tracheophyta</taxon>
        <taxon>Spermatophyta</taxon>
        <taxon>Magnoliopsida</taxon>
        <taxon>Liliopsida</taxon>
        <taxon>Asparagales</taxon>
        <taxon>Asparagaceae</taxon>
        <taxon>Asparagoideae</taxon>
        <taxon>Asparagus</taxon>
    </lineage>
</organism>
<dbReference type="EMBL" id="CM007383">
    <property type="protein sequence ID" value="ONK75068.1"/>
    <property type="molecule type" value="Genomic_DNA"/>
</dbReference>
<dbReference type="Proteomes" id="UP000243459">
    <property type="component" value="Chromosome 3"/>
</dbReference>
<proteinExistence type="predicted"/>
<dbReference type="Gramene" id="ONK75068">
    <property type="protein sequence ID" value="ONK75068"/>
    <property type="gene ID" value="A4U43_C03F12980"/>
</dbReference>
<accession>A0A5P1F9M2</accession>
<name>A0A5P1F9M2_ASPOF</name>
<protein>
    <submittedName>
        <fullName evidence="1">Uncharacterized protein</fullName>
    </submittedName>
</protein>